<dbReference type="GO" id="GO:0005789">
    <property type="term" value="C:endoplasmic reticulum membrane"/>
    <property type="evidence" value="ECO:0007669"/>
    <property type="project" value="TreeGrafter"/>
</dbReference>
<protein>
    <submittedName>
        <fullName evidence="1">Cell wall organization and biogenesis-related protein</fullName>
    </submittedName>
</protein>
<name>A0A081CCH9_PSEA2</name>
<dbReference type="GeneID" id="26303532"/>
<dbReference type="EMBL" id="DF830072">
    <property type="protein sequence ID" value="GAK64375.1"/>
    <property type="molecule type" value="Genomic_DNA"/>
</dbReference>
<reference evidence="2" key="1">
    <citation type="journal article" date="2014" name="Genome Announc.">
        <title>Draft Genome Sequence of the Yeast Pseudozyma antarctica Type Strain JCM10317, a Producer of the Glycolipid Biosurfactants, Mannosylerythritol Lipids.</title>
        <authorList>
            <person name="Saika A."/>
            <person name="Koike H."/>
            <person name="Hori T."/>
            <person name="Fukuoka T."/>
            <person name="Sato S."/>
            <person name="Habe H."/>
            <person name="Kitamoto D."/>
            <person name="Morita T."/>
        </authorList>
    </citation>
    <scope>NUCLEOTIDE SEQUENCE [LARGE SCALE GENOMIC DNA]</scope>
    <source>
        <strain evidence="2">JCM 10317</strain>
    </source>
</reference>
<proteinExistence type="predicted"/>
<organism evidence="1 2">
    <name type="scientific">Pseudozyma antarctica</name>
    <name type="common">Yeast</name>
    <name type="synonym">Candida antarctica</name>
    <dbReference type="NCBI Taxonomy" id="84753"/>
    <lineage>
        <taxon>Eukaryota</taxon>
        <taxon>Fungi</taxon>
        <taxon>Dikarya</taxon>
        <taxon>Basidiomycota</taxon>
        <taxon>Ustilaginomycotina</taxon>
        <taxon>Ustilaginomycetes</taxon>
        <taxon>Ustilaginales</taxon>
        <taxon>Ustilaginaceae</taxon>
        <taxon>Moesziomyces</taxon>
    </lineage>
</organism>
<dbReference type="RefSeq" id="XP_014657315.1">
    <property type="nucleotide sequence ID" value="XM_014801829.1"/>
</dbReference>
<dbReference type="PANTHER" id="PTHR28090">
    <property type="entry name" value="PROTEIN ROT1"/>
    <property type="match status" value="1"/>
</dbReference>
<dbReference type="AlphaFoldDB" id="A0A081CCH9"/>
<dbReference type="InterPro" id="IPR019623">
    <property type="entry name" value="Rot1"/>
</dbReference>
<dbReference type="PANTHER" id="PTHR28090:SF2">
    <property type="entry name" value="PROTEIN ROT1"/>
    <property type="match status" value="1"/>
</dbReference>
<dbReference type="Proteomes" id="UP000053758">
    <property type="component" value="Unassembled WGS sequence"/>
</dbReference>
<dbReference type="Pfam" id="PF10681">
    <property type="entry name" value="Rot1"/>
    <property type="match status" value="1"/>
</dbReference>
<dbReference type="HOGENOM" id="CLU_071622_1_0_1"/>
<sequence length="207" mass="22920">MSRLAHLFSAAMALAFALSGANAQDAALQNVTSLYGTWSSGSQNVTTGLDFFNPITQEFKLPATAGISYSFTEDGFFEEAKYQYTSNAVTNRCFKASLIWQHGNYTLHPNGSLTLFPFPADGYIQVLDPCAAQTSAIYHYSEFELIPAWYNFQDNHPGFMAPGVSAYALQLHAFDMSKMPMLYLRNRPPNMLPTKPLFQQLLNDAGA</sequence>
<dbReference type="GO" id="GO:0051082">
    <property type="term" value="F:unfolded protein binding"/>
    <property type="evidence" value="ECO:0007669"/>
    <property type="project" value="TreeGrafter"/>
</dbReference>
<dbReference type="GO" id="GO:0006458">
    <property type="term" value="P:'de novo' protein folding"/>
    <property type="evidence" value="ECO:0007669"/>
    <property type="project" value="InterPro"/>
</dbReference>
<gene>
    <name evidence="1" type="ORF">PAN0_005d2588</name>
</gene>
<evidence type="ECO:0000313" key="1">
    <source>
        <dbReference type="EMBL" id="GAK64375.1"/>
    </source>
</evidence>
<keyword evidence="2" id="KW-1185">Reference proteome</keyword>
<dbReference type="OrthoDB" id="5327821at2759"/>
<accession>A0A081CCH9</accession>
<evidence type="ECO:0000313" key="2">
    <source>
        <dbReference type="Proteomes" id="UP000053758"/>
    </source>
</evidence>